<accession>A0A811JQK1</accession>
<evidence type="ECO:0000313" key="3">
    <source>
        <dbReference type="Proteomes" id="UP000614601"/>
    </source>
</evidence>
<reference evidence="2" key="1">
    <citation type="submission" date="2020-09" db="EMBL/GenBank/DDBJ databases">
        <authorList>
            <person name="Kikuchi T."/>
        </authorList>
    </citation>
    <scope>NUCLEOTIDE SEQUENCE</scope>
    <source>
        <strain evidence="2">SH1</strain>
    </source>
</reference>
<name>A0A811JQK1_9BILA</name>
<protein>
    <submittedName>
        <fullName evidence="2">Uncharacterized protein</fullName>
    </submittedName>
</protein>
<feature type="region of interest" description="Disordered" evidence="1">
    <location>
        <begin position="1"/>
        <end position="80"/>
    </location>
</feature>
<dbReference type="Proteomes" id="UP000783686">
    <property type="component" value="Unassembled WGS sequence"/>
</dbReference>
<dbReference type="Proteomes" id="UP000614601">
    <property type="component" value="Unassembled WGS sequence"/>
</dbReference>
<dbReference type="EMBL" id="CAJFCW020000001">
    <property type="protein sequence ID" value="CAG9078192.1"/>
    <property type="molecule type" value="Genomic_DNA"/>
</dbReference>
<evidence type="ECO:0000313" key="2">
    <source>
        <dbReference type="EMBL" id="CAD5205584.1"/>
    </source>
</evidence>
<proteinExistence type="predicted"/>
<gene>
    <name evidence="2" type="ORF">BOKJ2_LOCUS268</name>
</gene>
<evidence type="ECO:0000256" key="1">
    <source>
        <dbReference type="SAM" id="MobiDB-lite"/>
    </source>
</evidence>
<feature type="compositionally biased region" description="Basic and acidic residues" evidence="1">
    <location>
        <begin position="34"/>
        <end position="54"/>
    </location>
</feature>
<comment type="caution">
    <text evidence="2">The sequence shown here is derived from an EMBL/GenBank/DDBJ whole genome shotgun (WGS) entry which is preliminary data.</text>
</comment>
<sequence length="80" mass="8748">MKRLNGDPEPRIFIPGARPERRQAGGWSGAEAGARNRDPPRVEPEAEVQERQVPEGEPGQEMSKVRAVVSSTTLTSGRIL</sequence>
<feature type="compositionally biased region" description="Basic and acidic residues" evidence="1">
    <location>
        <begin position="1"/>
        <end position="10"/>
    </location>
</feature>
<dbReference type="AlphaFoldDB" id="A0A811JQK1"/>
<dbReference type="EMBL" id="CAJFDH010000001">
    <property type="protein sequence ID" value="CAD5205584.1"/>
    <property type="molecule type" value="Genomic_DNA"/>
</dbReference>
<organism evidence="2 3">
    <name type="scientific">Bursaphelenchus okinawaensis</name>
    <dbReference type="NCBI Taxonomy" id="465554"/>
    <lineage>
        <taxon>Eukaryota</taxon>
        <taxon>Metazoa</taxon>
        <taxon>Ecdysozoa</taxon>
        <taxon>Nematoda</taxon>
        <taxon>Chromadorea</taxon>
        <taxon>Rhabditida</taxon>
        <taxon>Tylenchina</taxon>
        <taxon>Tylenchomorpha</taxon>
        <taxon>Aphelenchoidea</taxon>
        <taxon>Aphelenchoididae</taxon>
        <taxon>Bursaphelenchus</taxon>
    </lineage>
</organism>
<keyword evidence="3" id="KW-1185">Reference proteome</keyword>
<feature type="compositionally biased region" description="Polar residues" evidence="1">
    <location>
        <begin position="69"/>
        <end position="80"/>
    </location>
</feature>